<dbReference type="OrthoDB" id="3923077at2759"/>
<dbReference type="AlphaFoldDB" id="E4ZK29"/>
<evidence type="ECO:0000256" key="5">
    <source>
        <dbReference type="ARBA" id="ARBA00038359"/>
    </source>
</evidence>
<keyword evidence="4 6" id="KW-0472">Membrane</keyword>
<feature type="transmembrane region" description="Helical" evidence="6">
    <location>
        <begin position="110"/>
        <end position="130"/>
    </location>
</feature>
<feature type="transmembrane region" description="Helical" evidence="6">
    <location>
        <begin position="6"/>
        <end position="29"/>
    </location>
</feature>
<evidence type="ECO:0000256" key="4">
    <source>
        <dbReference type="ARBA" id="ARBA00023136"/>
    </source>
</evidence>
<protein>
    <submittedName>
        <fullName evidence="8">Predicted protein</fullName>
    </submittedName>
</protein>
<dbReference type="HOGENOM" id="CLU_411641_0_0_1"/>
<accession>E4ZK29</accession>
<feature type="transmembrane region" description="Helical" evidence="6">
    <location>
        <begin position="73"/>
        <end position="98"/>
    </location>
</feature>
<dbReference type="eggNOG" id="ENOG502SJ2F">
    <property type="taxonomic scope" value="Eukaryota"/>
</dbReference>
<dbReference type="GO" id="GO:0016020">
    <property type="term" value="C:membrane"/>
    <property type="evidence" value="ECO:0007669"/>
    <property type="project" value="UniProtKB-SubCell"/>
</dbReference>
<dbReference type="InParanoid" id="E4ZK29"/>
<dbReference type="Pfam" id="PF20684">
    <property type="entry name" value="Fung_rhodopsin"/>
    <property type="match status" value="1"/>
</dbReference>
<feature type="transmembrane region" description="Helical" evidence="6">
    <location>
        <begin position="159"/>
        <end position="179"/>
    </location>
</feature>
<feature type="transmembrane region" description="Helical" evidence="6">
    <location>
        <begin position="191"/>
        <end position="210"/>
    </location>
</feature>
<keyword evidence="2 6" id="KW-0812">Transmembrane</keyword>
<comment type="similarity">
    <text evidence="5">Belongs to the SAT4 family.</text>
</comment>
<evidence type="ECO:0000256" key="6">
    <source>
        <dbReference type="SAM" id="Phobius"/>
    </source>
</evidence>
<dbReference type="Proteomes" id="UP000002668">
    <property type="component" value="Genome"/>
</dbReference>
<evidence type="ECO:0000259" key="7">
    <source>
        <dbReference type="Pfam" id="PF20684"/>
    </source>
</evidence>
<dbReference type="VEuPathDB" id="FungiDB:LEMA_P071320.1"/>
<reference evidence="9" key="1">
    <citation type="journal article" date="2011" name="Nat. Commun.">
        <title>Effector diversification within compartments of the Leptosphaeria maculans genome affected by Repeat-Induced Point mutations.</title>
        <authorList>
            <person name="Rouxel T."/>
            <person name="Grandaubert J."/>
            <person name="Hane J.K."/>
            <person name="Hoede C."/>
            <person name="van de Wouw A.P."/>
            <person name="Couloux A."/>
            <person name="Dominguez V."/>
            <person name="Anthouard V."/>
            <person name="Bally P."/>
            <person name="Bourras S."/>
            <person name="Cozijnsen A.J."/>
            <person name="Ciuffetti L.M."/>
            <person name="Degrave A."/>
            <person name="Dilmaghani A."/>
            <person name="Duret L."/>
            <person name="Fudal I."/>
            <person name="Goodwin S.B."/>
            <person name="Gout L."/>
            <person name="Glaser N."/>
            <person name="Linglin J."/>
            <person name="Kema G.H.J."/>
            <person name="Lapalu N."/>
            <person name="Lawrence C.B."/>
            <person name="May K."/>
            <person name="Meyer M."/>
            <person name="Ollivier B."/>
            <person name="Poulain J."/>
            <person name="Schoch C.L."/>
            <person name="Simon A."/>
            <person name="Spatafora J.W."/>
            <person name="Stachowiak A."/>
            <person name="Turgeon B.G."/>
            <person name="Tyler B.M."/>
            <person name="Vincent D."/>
            <person name="Weissenbach J."/>
            <person name="Amselem J."/>
            <person name="Quesneville H."/>
            <person name="Oliver R.P."/>
            <person name="Wincker P."/>
            <person name="Balesdent M.-H."/>
            <person name="Howlett B.J."/>
        </authorList>
    </citation>
    <scope>NUCLEOTIDE SEQUENCE [LARGE SCALE GENOMIC DNA]</scope>
    <source>
        <strain evidence="9">JN3 / isolate v23.1.3 / race Av1-4-5-6-7-8</strain>
    </source>
</reference>
<dbReference type="InterPro" id="IPR049326">
    <property type="entry name" value="Rhodopsin_dom_fungi"/>
</dbReference>
<dbReference type="STRING" id="985895.E4ZK29"/>
<dbReference type="EMBL" id="FP929072">
    <property type="protein sequence ID" value="CBX91624.1"/>
    <property type="molecule type" value="Genomic_DNA"/>
</dbReference>
<evidence type="ECO:0000256" key="2">
    <source>
        <dbReference type="ARBA" id="ARBA00022692"/>
    </source>
</evidence>
<evidence type="ECO:0000313" key="8">
    <source>
        <dbReference type="EMBL" id="CBX91624.1"/>
    </source>
</evidence>
<organism evidence="9">
    <name type="scientific">Leptosphaeria maculans (strain JN3 / isolate v23.1.3 / race Av1-4-5-6-7-8)</name>
    <name type="common">Blackleg fungus</name>
    <name type="synonym">Phoma lingam</name>
    <dbReference type="NCBI Taxonomy" id="985895"/>
    <lineage>
        <taxon>Eukaryota</taxon>
        <taxon>Fungi</taxon>
        <taxon>Dikarya</taxon>
        <taxon>Ascomycota</taxon>
        <taxon>Pezizomycotina</taxon>
        <taxon>Dothideomycetes</taxon>
        <taxon>Pleosporomycetidae</taxon>
        <taxon>Pleosporales</taxon>
        <taxon>Pleosporineae</taxon>
        <taxon>Leptosphaeriaceae</taxon>
        <taxon>Plenodomus</taxon>
        <taxon>Plenodomus lingam/Leptosphaeria maculans species complex</taxon>
    </lineage>
</organism>
<dbReference type="PANTHER" id="PTHR33048">
    <property type="entry name" value="PTH11-LIKE INTEGRAL MEMBRANE PROTEIN (AFU_ORTHOLOGUE AFUA_5G11245)"/>
    <property type="match status" value="1"/>
</dbReference>
<proteinExistence type="inferred from homology"/>
<keyword evidence="9" id="KW-1185">Reference proteome</keyword>
<comment type="subcellular location">
    <subcellularLocation>
        <location evidence="1">Membrane</location>
        <topology evidence="1">Multi-pass membrane protein</topology>
    </subcellularLocation>
</comment>
<name>E4ZK29_LEPMJ</name>
<dbReference type="PANTHER" id="PTHR33048:SF96">
    <property type="entry name" value="INTEGRAL MEMBRANE PROTEIN"/>
    <property type="match status" value="1"/>
</dbReference>
<sequence length="667" mass="74243">MVDRSPHILAVSCLFLVLSWMTVGLRVYTRGFLRKTWGRDDSYMVSTIIIAAVYGAGRHRWHLTDKDARTALLIWFLCELLYILTNCLFKFAIGFFLLRVAIQDWHIIAIKVLMAGALFFGVGHFFLAMFQCMPVSEFWTNHPASDKCLPKGPILGTTYTISAINALTEWAFGIIPMCIVWSLQMKMKTKLLVASTLALAAVGSAGTIVRMKYIDTLKDGVDFLYTSTDIAVWSTVELGMGLVAGNVATLRPLITQCLWRLGLDSEARGQQSPPYFYPENSKRKKSRHDYCRSLSPSDLVPADANGTTSTEICCPGRTLYEDIVIMSKITTNEGAEATNPGNTPPGHIIQTVTWEQDFEPPLTPRGHPASTIRLNKRQTLERSIVASSPTHLLARVESARCSCCAFTCEELVAASVALRSTHLYLHVAVAKVAPDLNTFNSLPTIPRFLHLLSHAKSLIGSYGPYTTLPNTMVFVRADVTRDTSSSQDASPAVLALSLAAAQDCKEYAQPQSLASQDLIFLEHLWMSTLAVLEELLETNKLDIETVSWGIVGLCAGYMVKVQDQDFQSYKTRLSNALRLMPSLDWPGQGSQWDSYRGYMSSTGTTVRVLATARSEIHACTIMLLQRFANEEWKKIRWYHGIAVAERWIGALRGCEMENYKVEDNKSA</sequence>
<evidence type="ECO:0000256" key="1">
    <source>
        <dbReference type="ARBA" id="ARBA00004141"/>
    </source>
</evidence>
<feature type="transmembrane region" description="Helical" evidence="6">
    <location>
        <begin position="41"/>
        <end position="61"/>
    </location>
</feature>
<evidence type="ECO:0000256" key="3">
    <source>
        <dbReference type="ARBA" id="ARBA00022989"/>
    </source>
</evidence>
<feature type="domain" description="Rhodopsin" evidence="7">
    <location>
        <begin position="25"/>
        <end position="255"/>
    </location>
</feature>
<gene>
    <name evidence="8" type="ORF">LEMA_P071320.1</name>
</gene>
<dbReference type="InterPro" id="IPR052337">
    <property type="entry name" value="SAT4-like"/>
</dbReference>
<evidence type="ECO:0000313" key="9">
    <source>
        <dbReference type="Proteomes" id="UP000002668"/>
    </source>
</evidence>
<dbReference type="OMA" id="RFANEEW"/>
<keyword evidence="3 6" id="KW-1133">Transmembrane helix</keyword>